<dbReference type="RefSeq" id="WP_158219183.1">
    <property type="nucleotide sequence ID" value="NZ_BJUN01000015.1"/>
</dbReference>
<dbReference type="Gene3D" id="3.90.1720.10">
    <property type="entry name" value="endopeptidase domain like (from Nostoc punctiforme)"/>
    <property type="match status" value="1"/>
</dbReference>
<dbReference type="STRING" id="1371.GCA_900166605_01852"/>
<reference evidence="6 7" key="1">
    <citation type="submission" date="2019-07" db="EMBL/GenBank/DDBJ databases">
        <title>Whole genome shotgun sequence of Marinococcus halophilus NBRC 102359.</title>
        <authorList>
            <person name="Hosoyama A."/>
            <person name="Uohara A."/>
            <person name="Ohji S."/>
            <person name="Ichikawa N."/>
        </authorList>
    </citation>
    <scope>NUCLEOTIDE SEQUENCE [LARGE SCALE GENOMIC DNA]</scope>
    <source>
        <strain evidence="6 7">NBRC 102359</strain>
    </source>
</reference>
<keyword evidence="3" id="KW-0378">Hydrolase</keyword>
<name>A0A510Y858_MARHA</name>
<comment type="caution">
    <text evidence="6">The sequence shown here is derived from an EMBL/GenBank/DDBJ whole genome shotgun (WGS) entry which is preliminary data.</text>
</comment>
<keyword evidence="2" id="KW-0645">Protease</keyword>
<evidence type="ECO:0000256" key="3">
    <source>
        <dbReference type="ARBA" id="ARBA00022801"/>
    </source>
</evidence>
<dbReference type="GO" id="GO:0006508">
    <property type="term" value="P:proteolysis"/>
    <property type="evidence" value="ECO:0007669"/>
    <property type="project" value="UniProtKB-KW"/>
</dbReference>
<feature type="domain" description="NlpC/P60" evidence="5">
    <location>
        <begin position="130"/>
        <end position="253"/>
    </location>
</feature>
<evidence type="ECO:0000256" key="4">
    <source>
        <dbReference type="ARBA" id="ARBA00022807"/>
    </source>
</evidence>
<evidence type="ECO:0000313" key="6">
    <source>
        <dbReference type="EMBL" id="GEK59539.1"/>
    </source>
</evidence>
<dbReference type="InterPro" id="IPR038765">
    <property type="entry name" value="Papain-like_cys_pep_sf"/>
</dbReference>
<comment type="similarity">
    <text evidence="1">Belongs to the peptidase C40 family.</text>
</comment>
<dbReference type="AlphaFoldDB" id="A0A510Y858"/>
<evidence type="ECO:0000256" key="2">
    <source>
        <dbReference type="ARBA" id="ARBA00022670"/>
    </source>
</evidence>
<keyword evidence="4" id="KW-0788">Thiol protease</keyword>
<evidence type="ECO:0000259" key="5">
    <source>
        <dbReference type="PROSITE" id="PS51935"/>
    </source>
</evidence>
<gene>
    <name evidence="6" type="ORF">MHA01_24440</name>
</gene>
<accession>A0A510Y858</accession>
<dbReference type="Pfam" id="PF00877">
    <property type="entry name" value="NLPC_P60"/>
    <property type="match status" value="1"/>
</dbReference>
<proteinExistence type="inferred from homology"/>
<dbReference type="PANTHER" id="PTHR47053:SF1">
    <property type="entry name" value="MUREIN DD-ENDOPEPTIDASE MEPH-RELATED"/>
    <property type="match status" value="1"/>
</dbReference>
<keyword evidence="7" id="KW-1185">Reference proteome</keyword>
<evidence type="ECO:0000313" key="7">
    <source>
        <dbReference type="Proteomes" id="UP000321051"/>
    </source>
</evidence>
<dbReference type="PROSITE" id="PS51935">
    <property type="entry name" value="NLPC_P60"/>
    <property type="match status" value="1"/>
</dbReference>
<protein>
    <recommendedName>
        <fullName evidence="5">NlpC/P60 domain-containing protein</fullName>
    </recommendedName>
</protein>
<evidence type="ECO:0000256" key="1">
    <source>
        <dbReference type="ARBA" id="ARBA00007074"/>
    </source>
</evidence>
<organism evidence="6 7">
    <name type="scientific">Marinococcus halophilus</name>
    <dbReference type="NCBI Taxonomy" id="1371"/>
    <lineage>
        <taxon>Bacteria</taxon>
        <taxon>Bacillati</taxon>
        <taxon>Bacillota</taxon>
        <taxon>Bacilli</taxon>
        <taxon>Bacillales</taxon>
        <taxon>Bacillaceae</taxon>
        <taxon>Marinococcus</taxon>
    </lineage>
</organism>
<dbReference type="InterPro" id="IPR000064">
    <property type="entry name" value="NLP_P60_dom"/>
</dbReference>
<dbReference type="EMBL" id="BJUN01000015">
    <property type="protein sequence ID" value="GEK59539.1"/>
    <property type="molecule type" value="Genomic_DNA"/>
</dbReference>
<dbReference type="SUPFAM" id="SSF54001">
    <property type="entry name" value="Cysteine proteinases"/>
    <property type="match status" value="1"/>
</dbReference>
<dbReference type="PANTHER" id="PTHR47053">
    <property type="entry name" value="MUREIN DD-ENDOPEPTIDASE MEPH-RELATED"/>
    <property type="match status" value="1"/>
</dbReference>
<dbReference type="Proteomes" id="UP000321051">
    <property type="component" value="Unassembled WGS sequence"/>
</dbReference>
<sequence length="254" mass="28765">MKKSWKWGSIAVAAVMAGGAGYWADRHVLIMNVDGNDKSWYIEGGKSEEELYLRPETAAALYGAQLQQKGSSVRLSVDDASWEGELEQSPAWFDWNGEAYIPVKEAAKELSFEEEDTGSRYTAQLWSPAQERIARVIEKGEEYTGRPYKWGASESTTEYFDCSSFTQRIYAEENIDLPRVSEDQAQEGRNVAEENWKRGDLIFFDTTGDGSINHVSMYISNDTLFHATESDGVGYTDFSDYWRESVVNTKRFIG</sequence>
<dbReference type="GO" id="GO:0008234">
    <property type="term" value="F:cysteine-type peptidase activity"/>
    <property type="evidence" value="ECO:0007669"/>
    <property type="project" value="UniProtKB-KW"/>
</dbReference>
<dbReference type="InterPro" id="IPR051202">
    <property type="entry name" value="Peptidase_C40"/>
</dbReference>